<sequence length="129" mass="14622">MEDSPKEHDPTDKHPKRKDGAKRGQEESSHGAMRSRGGAGTMTSSFAMFATNCCRNPPQMMQVVVSRASSSKPQRQQRCERSPSCSQISALRMIQRPERRRDDHVKQFPQGTDGTRLLRKSTRERRIPG</sequence>
<feature type="compositionally biased region" description="Polar residues" evidence="1">
    <location>
        <begin position="67"/>
        <end position="76"/>
    </location>
</feature>
<evidence type="ECO:0000256" key="1">
    <source>
        <dbReference type="SAM" id="MobiDB-lite"/>
    </source>
</evidence>
<keyword evidence="3" id="KW-1185">Reference proteome</keyword>
<dbReference type="EMBL" id="CADEAL010000824">
    <property type="protein sequence ID" value="CAB1425673.1"/>
    <property type="molecule type" value="Genomic_DNA"/>
</dbReference>
<organism evidence="2 3">
    <name type="scientific">Pleuronectes platessa</name>
    <name type="common">European plaice</name>
    <dbReference type="NCBI Taxonomy" id="8262"/>
    <lineage>
        <taxon>Eukaryota</taxon>
        <taxon>Metazoa</taxon>
        <taxon>Chordata</taxon>
        <taxon>Craniata</taxon>
        <taxon>Vertebrata</taxon>
        <taxon>Euteleostomi</taxon>
        <taxon>Actinopterygii</taxon>
        <taxon>Neopterygii</taxon>
        <taxon>Teleostei</taxon>
        <taxon>Neoteleostei</taxon>
        <taxon>Acanthomorphata</taxon>
        <taxon>Carangaria</taxon>
        <taxon>Pleuronectiformes</taxon>
        <taxon>Pleuronectoidei</taxon>
        <taxon>Pleuronectidae</taxon>
        <taxon>Pleuronectes</taxon>
    </lineage>
</organism>
<evidence type="ECO:0000313" key="3">
    <source>
        <dbReference type="Proteomes" id="UP001153269"/>
    </source>
</evidence>
<gene>
    <name evidence="2" type="ORF">PLEPLA_LOCUS13605</name>
</gene>
<protein>
    <submittedName>
        <fullName evidence="2">Uncharacterized protein</fullName>
    </submittedName>
</protein>
<feature type="compositionally biased region" description="Basic and acidic residues" evidence="1">
    <location>
        <begin position="95"/>
        <end position="106"/>
    </location>
</feature>
<reference evidence="2" key="1">
    <citation type="submission" date="2020-03" db="EMBL/GenBank/DDBJ databases">
        <authorList>
            <person name="Weist P."/>
        </authorList>
    </citation>
    <scope>NUCLEOTIDE SEQUENCE</scope>
</reference>
<feature type="compositionally biased region" description="Basic and acidic residues" evidence="1">
    <location>
        <begin position="1"/>
        <end position="13"/>
    </location>
</feature>
<comment type="caution">
    <text evidence="2">The sequence shown here is derived from an EMBL/GenBank/DDBJ whole genome shotgun (WGS) entry which is preliminary data.</text>
</comment>
<dbReference type="Proteomes" id="UP001153269">
    <property type="component" value="Unassembled WGS sequence"/>
</dbReference>
<feature type="region of interest" description="Disordered" evidence="1">
    <location>
        <begin position="1"/>
        <end position="43"/>
    </location>
</feature>
<evidence type="ECO:0000313" key="2">
    <source>
        <dbReference type="EMBL" id="CAB1425673.1"/>
    </source>
</evidence>
<dbReference type="AlphaFoldDB" id="A0A9N7YHB7"/>
<proteinExistence type="predicted"/>
<name>A0A9N7YHB7_PLEPL</name>
<accession>A0A9N7YHB7</accession>
<feature type="region of interest" description="Disordered" evidence="1">
    <location>
        <begin position="64"/>
        <end position="129"/>
    </location>
</feature>